<organism evidence="1 2">
    <name type="scientific">Bacillus tequilensis</name>
    <dbReference type="NCBI Taxonomy" id="227866"/>
    <lineage>
        <taxon>Bacteria</taxon>
        <taxon>Bacillati</taxon>
        <taxon>Bacillota</taxon>
        <taxon>Bacilli</taxon>
        <taxon>Bacillales</taxon>
        <taxon>Bacillaceae</taxon>
        <taxon>Bacillus</taxon>
    </lineage>
</organism>
<proteinExistence type="predicted"/>
<dbReference type="KEGG" id="bteq:G4P54_09555"/>
<reference evidence="1 2" key="1">
    <citation type="submission" date="2020-02" db="EMBL/GenBank/DDBJ databases">
        <title>Genome sequencing, annotation and comparative genomic analysis of Bacillus tequilensis EA-CB0015, an effective biological control agent against Pseudocercospora fijiensis in banana plants.</title>
        <authorList>
            <person name="Cuellar-Gaviria T.Z."/>
            <person name="Ju K.-S."/>
            <person name="Villegas-Escobar V."/>
        </authorList>
    </citation>
    <scope>NUCLEOTIDE SEQUENCE [LARGE SCALE GENOMIC DNA]</scope>
    <source>
        <strain evidence="1 2">EA-CB0015</strain>
    </source>
</reference>
<dbReference type="AlphaFoldDB" id="A0A6H0WMW9"/>
<protein>
    <submittedName>
        <fullName evidence="1">Uncharacterized protein</fullName>
    </submittedName>
</protein>
<evidence type="ECO:0000313" key="1">
    <source>
        <dbReference type="EMBL" id="QIW80035.1"/>
    </source>
</evidence>
<accession>A0A6H0WMW9</accession>
<gene>
    <name evidence="1" type="ORF">G4P54_09555</name>
</gene>
<evidence type="ECO:0000313" key="2">
    <source>
        <dbReference type="Proteomes" id="UP000501914"/>
    </source>
</evidence>
<dbReference type="EMBL" id="CP048852">
    <property type="protein sequence ID" value="QIW80035.1"/>
    <property type="molecule type" value="Genomic_DNA"/>
</dbReference>
<dbReference type="Proteomes" id="UP000501914">
    <property type="component" value="Chromosome"/>
</dbReference>
<keyword evidence="2" id="KW-1185">Reference proteome</keyword>
<name>A0A6H0WMW9_9BACI</name>
<sequence length="86" mass="9979">MRGEQLMKLRIMKCSDASYWYKDKIGTYYDVLNKGGIAHSVQHDSNTPLSKAAVLKEDAIIFEDEKLDKVQQLFRKLDDQLKKICL</sequence>